<dbReference type="SUPFAM" id="SSF49384">
    <property type="entry name" value="Carbohydrate-binding domain"/>
    <property type="match status" value="1"/>
</dbReference>
<evidence type="ECO:0000256" key="7">
    <source>
        <dbReference type="ARBA" id="ARBA00033000"/>
    </source>
</evidence>
<dbReference type="SUPFAM" id="SSF81296">
    <property type="entry name" value="E set domains"/>
    <property type="match status" value="1"/>
</dbReference>
<dbReference type="InterPro" id="IPR004867">
    <property type="entry name" value="CHB_C_dom"/>
</dbReference>
<organism evidence="11 12">
    <name type="scientific">Pontibacter ummariensis</name>
    <dbReference type="NCBI Taxonomy" id="1610492"/>
    <lineage>
        <taxon>Bacteria</taxon>
        <taxon>Pseudomonadati</taxon>
        <taxon>Bacteroidota</taxon>
        <taxon>Cytophagia</taxon>
        <taxon>Cytophagales</taxon>
        <taxon>Hymenobacteraceae</taxon>
        <taxon>Pontibacter</taxon>
    </lineage>
</organism>
<dbReference type="Pfam" id="PF02838">
    <property type="entry name" value="Glyco_hydro_20b"/>
    <property type="match status" value="1"/>
</dbReference>
<dbReference type="InterPro" id="IPR015882">
    <property type="entry name" value="HEX_bac_N"/>
</dbReference>
<proteinExistence type="inferred from homology"/>
<dbReference type="PANTHER" id="PTHR22600:SF57">
    <property type="entry name" value="BETA-N-ACETYLHEXOSAMINIDASE"/>
    <property type="match status" value="1"/>
</dbReference>
<dbReference type="Proteomes" id="UP000198432">
    <property type="component" value="Unassembled WGS sequence"/>
</dbReference>
<dbReference type="Pfam" id="PF03174">
    <property type="entry name" value="CHB_HEX_C"/>
    <property type="match status" value="1"/>
</dbReference>
<dbReference type="GO" id="GO:0016020">
    <property type="term" value="C:membrane"/>
    <property type="evidence" value="ECO:0007669"/>
    <property type="project" value="TreeGrafter"/>
</dbReference>
<dbReference type="SUPFAM" id="SSF51445">
    <property type="entry name" value="(Trans)glycosidases"/>
    <property type="match status" value="1"/>
</dbReference>
<keyword evidence="12" id="KW-1185">Reference proteome</keyword>
<evidence type="ECO:0000256" key="3">
    <source>
        <dbReference type="ARBA" id="ARBA00012663"/>
    </source>
</evidence>
<evidence type="ECO:0000256" key="8">
    <source>
        <dbReference type="PIRSR" id="PIRSR625705-1"/>
    </source>
</evidence>
<dbReference type="InterPro" id="IPR029018">
    <property type="entry name" value="Hex-like_dom2"/>
</dbReference>
<gene>
    <name evidence="11" type="ORF">SAMN06296052_102101</name>
</gene>
<dbReference type="InterPro" id="IPR004866">
    <property type="entry name" value="CHB/HEX_N_dom"/>
</dbReference>
<evidence type="ECO:0000313" key="12">
    <source>
        <dbReference type="Proteomes" id="UP000198432"/>
    </source>
</evidence>
<evidence type="ECO:0000256" key="5">
    <source>
        <dbReference type="ARBA" id="ARBA00023295"/>
    </source>
</evidence>
<dbReference type="Gene3D" id="2.60.40.290">
    <property type="match status" value="1"/>
</dbReference>
<keyword evidence="5" id="KW-0326">Glycosidase</keyword>
<feature type="domain" description="Chitobiase/beta-hexosaminidases N-terminal" evidence="10">
    <location>
        <begin position="107"/>
        <end position="245"/>
    </location>
</feature>
<dbReference type="Pfam" id="PF00728">
    <property type="entry name" value="Glyco_hydro_20"/>
    <property type="match status" value="1"/>
</dbReference>
<protein>
    <recommendedName>
        <fullName evidence="3">beta-N-acetylhexosaminidase</fullName>
        <ecNumber evidence="3">3.2.1.52</ecNumber>
    </recommendedName>
    <alternativeName>
        <fullName evidence="6">Beta-N-acetylhexosaminidase</fullName>
    </alternativeName>
    <alternativeName>
        <fullName evidence="7">N-acetyl-beta-glucosaminidase</fullName>
    </alternativeName>
</protein>
<comment type="catalytic activity">
    <reaction evidence="1">
        <text>Hydrolysis of terminal non-reducing N-acetyl-D-hexosamine residues in N-acetyl-beta-D-hexosaminides.</text>
        <dbReference type="EC" id="3.2.1.52"/>
    </reaction>
</comment>
<dbReference type="PRINTS" id="PR00738">
    <property type="entry name" value="GLHYDRLASE20"/>
</dbReference>
<dbReference type="SUPFAM" id="SSF55545">
    <property type="entry name" value="beta-N-acetylhexosaminidase-like domain"/>
    <property type="match status" value="1"/>
</dbReference>
<evidence type="ECO:0000256" key="1">
    <source>
        <dbReference type="ARBA" id="ARBA00001231"/>
    </source>
</evidence>
<dbReference type="InterPro" id="IPR025705">
    <property type="entry name" value="Beta_hexosaminidase_sua/sub"/>
</dbReference>
<feature type="region of interest" description="Disordered" evidence="9">
    <location>
        <begin position="454"/>
        <end position="476"/>
    </location>
</feature>
<dbReference type="InterPro" id="IPR012291">
    <property type="entry name" value="CBM2_carb-bd_dom_sf"/>
</dbReference>
<dbReference type="EC" id="3.2.1.52" evidence="3"/>
<dbReference type="GO" id="GO:0030247">
    <property type="term" value="F:polysaccharide binding"/>
    <property type="evidence" value="ECO:0007669"/>
    <property type="project" value="InterPro"/>
</dbReference>
<accession>A0A239BPS4</accession>
<feature type="active site" description="Proton donor" evidence="8">
    <location>
        <position position="595"/>
    </location>
</feature>
<dbReference type="InterPro" id="IPR014756">
    <property type="entry name" value="Ig_E-set"/>
</dbReference>
<dbReference type="Gene3D" id="2.60.40.10">
    <property type="entry name" value="Immunoglobulins"/>
    <property type="match status" value="1"/>
</dbReference>
<evidence type="ECO:0000313" key="11">
    <source>
        <dbReference type="EMBL" id="SNS10000.1"/>
    </source>
</evidence>
<evidence type="ECO:0000259" key="10">
    <source>
        <dbReference type="SMART" id="SM01081"/>
    </source>
</evidence>
<keyword evidence="4" id="KW-0378">Hydrolase</keyword>
<dbReference type="CDD" id="cd02847">
    <property type="entry name" value="E_set_Chitobiase_C"/>
    <property type="match status" value="1"/>
</dbReference>
<name>A0A239BPS4_9BACT</name>
<dbReference type="AlphaFoldDB" id="A0A239BPS4"/>
<dbReference type="InterPro" id="IPR008965">
    <property type="entry name" value="CBM2/CBM3_carb-bd_dom_sf"/>
</dbReference>
<dbReference type="InterPro" id="IPR013783">
    <property type="entry name" value="Ig-like_fold"/>
</dbReference>
<dbReference type="EMBL" id="FZOQ01000002">
    <property type="protein sequence ID" value="SNS10000.1"/>
    <property type="molecule type" value="Genomic_DNA"/>
</dbReference>
<dbReference type="GO" id="GO:0030203">
    <property type="term" value="P:glycosaminoglycan metabolic process"/>
    <property type="evidence" value="ECO:0007669"/>
    <property type="project" value="TreeGrafter"/>
</dbReference>
<comment type="similarity">
    <text evidence="2">Belongs to the glycosyl hydrolase 20 family.</text>
</comment>
<dbReference type="InterPro" id="IPR017853">
    <property type="entry name" value="GH"/>
</dbReference>
<dbReference type="Gene3D" id="3.20.20.80">
    <property type="entry name" value="Glycosidases"/>
    <property type="match status" value="1"/>
</dbReference>
<dbReference type="GO" id="GO:0005975">
    <property type="term" value="P:carbohydrate metabolic process"/>
    <property type="evidence" value="ECO:0007669"/>
    <property type="project" value="InterPro"/>
</dbReference>
<evidence type="ECO:0000256" key="9">
    <source>
        <dbReference type="SAM" id="MobiDB-lite"/>
    </source>
</evidence>
<reference evidence="12" key="1">
    <citation type="submission" date="2017-06" db="EMBL/GenBank/DDBJ databases">
        <authorList>
            <person name="Varghese N."/>
            <person name="Submissions S."/>
        </authorList>
    </citation>
    <scope>NUCLEOTIDE SEQUENCE [LARGE SCALE GENOMIC DNA]</scope>
    <source>
        <strain evidence="12">NKM1</strain>
    </source>
</reference>
<sequence length="923" mass="103445">MLRKDTEHLPFHTSIKFLALVEFEREQATQEGCLLLRAEATFELNAQRGRALFCPNTVRILRVPCYNLSKLRPNLMIKKPFLATVYCLLFLYSVACAQLGANRIAPQNLDLTWKVLAENYQNKSQTLSALTLQNTGEAPLPATGWTLYFNASPSFRAQGDNAPVKVEHVNGDLLRMVPTDKFKPVPPGGSQRIELVSAGQMINQSRAPQGFYLVWDDNSAKGYNIGSQTNKRPEKNWVGWIQPEDVYRQNEVIKDIPMEKLTKVFPTPAQYAETAQPFTLTSSVPVIADKAFTKEATLLADHLATVFGQKPAVKTSGTGKAIRLQQKQGLGEEGYELEVSPQGAVISASTPAGAFYGTQSLKTLIPPTALAKPQNAVILTGVKVKDAPRFGHRAYMMDVARNFQQKEEVLKVLDLMALYKLNVLHFHFNDDEGWRLEIPGLPELTAVGSQRGHTVDNKKHLQPTLGSGPEPGKTSGSGYFSREDFIDILKYARDRHITVIPEIETPGHARAAIKSMDARYERLMREGKPEEAKRYLLRDLNDKSVYRSVQNWDDNVIDVALPSTYAFLEKVTDELLTMYKEAGAPIQTIHFGGDEVPRGVWEQSPAVQSLIAKNPAVKNTDDLWFYFFGNINDMLKERNLYLSGWEEIGLKKVKQNGRTVYVPNPEFADDNFHVDVWNNLAGAEDLAYKMANAGYKVVLTNVTNLYMDLAYQKAYEEEGLYWGGFLDVDKPFYFIPYDYMKNQKVDMYNNPVDKATFAGKEQLTEKGKANIVGIQAPLWSETIKTPERLEYMLLPKVLGVAERAWAPDPAWATETDERKSEAAYNQAWSEFVNILGKRELPRLNYYAGGYNYRIPTAGAMIKDGAVLANTQLPGLVIRYTTNGAEPTANSKVYTGPIKEKGTVKLKVFDPSGRSGRVVSVENR</sequence>
<dbReference type="GO" id="GO:0004563">
    <property type="term" value="F:beta-N-acetylhexosaminidase activity"/>
    <property type="evidence" value="ECO:0007669"/>
    <property type="project" value="UniProtKB-EC"/>
</dbReference>
<evidence type="ECO:0000256" key="4">
    <source>
        <dbReference type="ARBA" id="ARBA00022801"/>
    </source>
</evidence>
<dbReference type="Pfam" id="PF03173">
    <property type="entry name" value="CHB_HEX"/>
    <property type="match status" value="1"/>
</dbReference>
<dbReference type="Gene3D" id="3.30.379.10">
    <property type="entry name" value="Chitobiase/beta-hexosaminidase domain 2-like"/>
    <property type="match status" value="1"/>
</dbReference>
<dbReference type="PANTHER" id="PTHR22600">
    <property type="entry name" value="BETA-HEXOSAMINIDASE"/>
    <property type="match status" value="1"/>
</dbReference>
<evidence type="ECO:0000256" key="6">
    <source>
        <dbReference type="ARBA" id="ARBA00030512"/>
    </source>
</evidence>
<evidence type="ECO:0000256" key="2">
    <source>
        <dbReference type="ARBA" id="ARBA00006285"/>
    </source>
</evidence>
<dbReference type="SMART" id="SM01081">
    <property type="entry name" value="CHB_HEX"/>
    <property type="match status" value="1"/>
</dbReference>
<dbReference type="InterPro" id="IPR015883">
    <property type="entry name" value="Glyco_hydro_20_cat"/>
</dbReference>